<gene>
    <name evidence="2" type="ORF">PGLA2088_LOCUS20795</name>
</gene>
<feature type="region of interest" description="Disordered" evidence="1">
    <location>
        <begin position="270"/>
        <end position="329"/>
    </location>
</feature>
<feature type="region of interest" description="Disordered" evidence="1">
    <location>
        <begin position="530"/>
        <end position="661"/>
    </location>
</feature>
<feature type="region of interest" description="Disordered" evidence="1">
    <location>
        <begin position="403"/>
        <end position="422"/>
    </location>
</feature>
<feature type="compositionally biased region" description="Low complexity" evidence="1">
    <location>
        <begin position="608"/>
        <end position="617"/>
    </location>
</feature>
<name>A0A813JLL0_POLGL</name>
<accession>A0A813JLL0</accession>
<evidence type="ECO:0000313" key="3">
    <source>
        <dbReference type="Proteomes" id="UP000626109"/>
    </source>
</evidence>
<feature type="region of interest" description="Disordered" evidence="1">
    <location>
        <begin position="152"/>
        <end position="254"/>
    </location>
</feature>
<feature type="compositionally biased region" description="Low complexity" evidence="1">
    <location>
        <begin position="1"/>
        <end position="18"/>
    </location>
</feature>
<reference evidence="2" key="1">
    <citation type="submission" date="2021-02" db="EMBL/GenBank/DDBJ databases">
        <authorList>
            <person name="Dougan E. K."/>
            <person name="Rhodes N."/>
            <person name="Thang M."/>
            <person name="Chan C."/>
        </authorList>
    </citation>
    <scope>NUCLEOTIDE SEQUENCE</scope>
</reference>
<organism evidence="2 3">
    <name type="scientific">Polarella glacialis</name>
    <name type="common">Dinoflagellate</name>
    <dbReference type="NCBI Taxonomy" id="89957"/>
    <lineage>
        <taxon>Eukaryota</taxon>
        <taxon>Sar</taxon>
        <taxon>Alveolata</taxon>
        <taxon>Dinophyceae</taxon>
        <taxon>Suessiales</taxon>
        <taxon>Suessiaceae</taxon>
        <taxon>Polarella</taxon>
    </lineage>
</organism>
<dbReference type="Proteomes" id="UP000626109">
    <property type="component" value="Unassembled WGS sequence"/>
</dbReference>
<comment type="caution">
    <text evidence="2">The sequence shown here is derived from an EMBL/GenBank/DDBJ whole genome shotgun (WGS) entry which is preliminary data.</text>
</comment>
<dbReference type="AlphaFoldDB" id="A0A813JLL0"/>
<feature type="compositionally biased region" description="Polar residues" evidence="1">
    <location>
        <begin position="634"/>
        <end position="646"/>
    </location>
</feature>
<protein>
    <submittedName>
        <fullName evidence="2">Uncharacterized protein</fullName>
    </submittedName>
</protein>
<feature type="compositionally biased region" description="Polar residues" evidence="1">
    <location>
        <begin position="307"/>
        <end position="329"/>
    </location>
</feature>
<sequence>MQMQQMQMQQMQMQQMQQGCHESRPDMHDGQFSQGYDEQGPSGMGEEAPKNHALQALTEALDRAEVDMLMGARRRAPADIRLDACGGLEDCAGFEDLLSNGAGGGSGHTNYALQAASAALGAADPDKPRRAPASKDSELDLSMARALGLARAMGPSTSTGTRSSGALAAVAGSDGASRARRGPPPKLVEDPLELLPGSGDGVALTGTTSSSRRGRAHPEFDGPVLRPNAANILGSSASSASGRSRRAKDPSGDALASLLDDVGFAPSLGHVASVSSSSPTPEPESKEWAQREQEVHSQLHDFRPHQPQGSSDATSSRFGGNQSASPSQASLWKPALDDLGLPGLPGLQELGGPGGRPLHANHGCNSGACSTSHCGSSRGNLLFDDDDDEELELMARREMEEEFAADLNSQPPVRPRTEQCMSGQLVAPASSPPLQPPTMVPPSASQPGLALRPPSGRNTGPCFVSASPGLPSSRGVSPNLAFWGTPEPGQGPPRIAARSSSRSRVALIAAHAEAKEQLRHNRRDHLVDFILNDGAAPPRRSGTPRTGTPRKQQDASRSGSRRPSSASRRGGGISLYQDPPEKNPATPRKCLPGTNKAGLRPMSFFDEQAAPPALPQLTPRSAGPGGRPPDQRSQKSLTSASGSQSARAWRTRASANMMGLI</sequence>
<evidence type="ECO:0000256" key="1">
    <source>
        <dbReference type="SAM" id="MobiDB-lite"/>
    </source>
</evidence>
<proteinExistence type="predicted"/>
<feature type="region of interest" description="Disordered" evidence="1">
    <location>
        <begin position="1"/>
        <end position="49"/>
    </location>
</feature>
<dbReference type="EMBL" id="CAJNNW010025686">
    <property type="protein sequence ID" value="CAE8678418.1"/>
    <property type="molecule type" value="Genomic_DNA"/>
</dbReference>
<evidence type="ECO:0000313" key="2">
    <source>
        <dbReference type="EMBL" id="CAE8678418.1"/>
    </source>
</evidence>
<feature type="compositionally biased region" description="Low complexity" evidence="1">
    <location>
        <begin position="534"/>
        <end position="568"/>
    </location>
</feature>
<feature type="compositionally biased region" description="Basic and acidic residues" evidence="1">
    <location>
        <begin position="283"/>
        <end position="304"/>
    </location>
</feature>
<feature type="compositionally biased region" description="Low complexity" evidence="1">
    <location>
        <begin position="154"/>
        <end position="165"/>
    </location>
</feature>